<keyword evidence="7 9" id="KW-0274">FAD</keyword>
<dbReference type="Pfam" id="PF06039">
    <property type="entry name" value="Mqo"/>
    <property type="match status" value="1"/>
</dbReference>
<evidence type="ECO:0000256" key="3">
    <source>
        <dbReference type="ARBA" id="ARBA00005012"/>
    </source>
</evidence>
<evidence type="ECO:0000256" key="7">
    <source>
        <dbReference type="ARBA" id="ARBA00022827"/>
    </source>
</evidence>
<comment type="caution">
    <text evidence="10">The sequence shown here is derived from an EMBL/GenBank/DDBJ whole genome shotgun (WGS) entry which is preliminary data.</text>
</comment>
<dbReference type="Proteomes" id="UP001308005">
    <property type="component" value="Unassembled WGS sequence"/>
</dbReference>
<evidence type="ECO:0000256" key="6">
    <source>
        <dbReference type="ARBA" id="ARBA00022630"/>
    </source>
</evidence>
<keyword evidence="5 9" id="KW-0816">Tricarboxylic acid cycle</keyword>
<dbReference type="HAMAP" id="MF_00212">
    <property type="entry name" value="MQO"/>
    <property type="match status" value="1"/>
</dbReference>
<gene>
    <name evidence="9 10" type="primary">mqo</name>
    <name evidence="10" type="ORF">VSS37_12485</name>
</gene>
<dbReference type="GO" id="GO:0008924">
    <property type="term" value="F:L-malate dehydrogenase (quinone) activity"/>
    <property type="evidence" value="ECO:0007669"/>
    <property type="project" value="UniProtKB-EC"/>
</dbReference>
<dbReference type="PANTHER" id="PTHR43104">
    <property type="entry name" value="L-2-HYDROXYGLUTARATE DEHYDROGENASE, MITOCHONDRIAL"/>
    <property type="match status" value="1"/>
</dbReference>
<dbReference type="NCBIfam" id="NF003603">
    <property type="entry name" value="PRK05257.1-1"/>
    <property type="match status" value="1"/>
</dbReference>
<dbReference type="EMBL" id="JAYMYJ010000112">
    <property type="protein sequence ID" value="MEB4591801.1"/>
    <property type="molecule type" value="Genomic_DNA"/>
</dbReference>
<keyword evidence="8 9" id="KW-0560">Oxidoreductase</keyword>
<keyword evidence="6 9" id="KW-0285">Flavoprotein</keyword>
<sequence>MAVKNVNVLLAGGGIMSSTLGVLLRQLDPLLTITMVEKLDDVAEESTSGWNNAGTGHAAYCELNYTPETADGGIDASKAFAINESFERTLQFWSYLIHQQALPEPTSFINATPHLSFVWGEKNVSFLRKRFAAIGEHHMFAGMEYSEDPAVLREWMPLVMDGRDPAQPVAGTRVKHGTDVNFGSLSRSMVGYLQNSDNFDLLLKHSIHGLEKQSDGKWRVSVRESGSFASKHIIADFVFLGAGGAALQLLQASGIAESVGYGGFPVSGQWLVCKKPEIVSQHLAKVYGKASIGAPPMSVPHLDTRIIDGEKALLFGPFAGFTTKFLKRGSFMDLFASIRPANLWPMLKVGMSSFDLIRYLITEVMQSHADRMNALREYFPNAKDEDWTLATAGQRVQIIKKDPQKGGKLEFGTEVISAADGSLAALLGASPGASVTVTAMLQVLEKCFPEKMASAEWKAKLKEMIPSYGRSLTNDAELLKQIRQDTLSTLGLIDTGETMQAPEAAVV</sequence>
<evidence type="ECO:0000256" key="5">
    <source>
        <dbReference type="ARBA" id="ARBA00022532"/>
    </source>
</evidence>
<comment type="catalytic activity">
    <reaction evidence="1 9">
        <text>(S)-malate + a quinone = a quinol + oxaloacetate</text>
        <dbReference type="Rhea" id="RHEA:46012"/>
        <dbReference type="ChEBI" id="CHEBI:15589"/>
        <dbReference type="ChEBI" id="CHEBI:16452"/>
        <dbReference type="ChEBI" id="CHEBI:24646"/>
        <dbReference type="ChEBI" id="CHEBI:132124"/>
        <dbReference type="EC" id="1.1.5.4"/>
    </reaction>
</comment>
<keyword evidence="11" id="KW-1185">Reference proteome</keyword>
<dbReference type="InterPro" id="IPR006231">
    <property type="entry name" value="MQO"/>
</dbReference>
<dbReference type="NCBIfam" id="NF003611">
    <property type="entry name" value="PRK05257.3-2"/>
    <property type="match status" value="1"/>
</dbReference>
<evidence type="ECO:0000256" key="1">
    <source>
        <dbReference type="ARBA" id="ARBA00001139"/>
    </source>
</evidence>
<dbReference type="PANTHER" id="PTHR43104:SF2">
    <property type="entry name" value="L-2-HYDROXYGLUTARATE DEHYDROGENASE, MITOCHONDRIAL"/>
    <property type="match status" value="1"/>
</dbReference>
<dbReference type="NCBIfam" id="NF003613">
    <property type="entry name" value="PRK05257.3-4"/>
    <property type="match status" value="1"/>
</dbReference>
<dbReference type="EC" id="1.1.5.4" evidence="9"/>
<dbReference type="NCBIfam" id="NF003605">
    <property type="entry name" value="PRK05257.1-4"/>
    <property type="match status" value="1"/>
</dbReference>
<dbReference type="NCBIfam" id="NF009875">
    <property type="entry name" value="PRK13339.1"/>
    <property type="match status" value="1"/>
</dbReference>
<dbReference type="NCBIfam" id="TIGR01320">
    <property type="entry name" value="mal_quin_oxido"/>
    <property type="match status" value="1"/>
</dbReference>
<name>A0ABU6CZ10_9GAMM</name>
<organism evidence="10 11">
    <name type="scientific">Candidatus Thiothrix phosphatis</name>
    <dbReference type="NCBI Taxonomy" id="3112415"/>
    <lineage>
        <taxon>Bacteria</taxon>
        <taxon>Pseudomonadati</taxon>
        <taxon>Pseudomonadota</taxon>
        <taxon>Gammaproteobacteria</taxon>
        <taxon>Thiotrichales</taxon>
        <taxon>Thiotrichaceae</taxon>
        <taxon>Thiothrix</taxon>
    </lineage>
</organism>
<protein>
    <recommendedName>
        <fullName evidence="9">Probable malate:quinone oxidoreductase</fullName>
        <ecNumber evidence="9">1.1.5.4</ecNumber>
    </recommendedName>
    <alternativeName>
        <fullName evidence="9">MQO</fullName>
    </alternativeName>
    <alternativeName>
        <fullName evidence="9">Malate dehydrogenase [quinone]</fullName>
    </alternativeName>
</protein>
<evidence type="ECO:0000256" key="4">
    <source>
        <dbReference type="ARBA" id="ARBA00006389"/>
    </source>
</evidence>
<evidence type="ECO:0000313" key="11">
    <source>
        <dbReference type="Proteomes" id="UP001308005"/>
    </source>
</evidence>
<comment type="cofactor">
    <cofactor evidence="2 9">
        <name>FAD</name>
        <dbReference type="ChEBI" id="CHEBI:57692"/>
    </cofactor>
</comment>
<evidence type="ECO:0000313" key="10">
    <source>
        <dbReference type="EMBL" id="MEB4591801.1"/>
    </source>
</evidence>
<comment type="similarity">
    <text evidence="4 9">Belongs to the MQO family.</text>
</comment>
<reference evidence="11" key="1">
    <citation type="submission" date="2023-07" db="EMBL/GenBank/DDBJ databases">
        <title>The carbon used by Thiothrix.</title>
        <authorList>
            <person name="Chen L."/>
        </authorList>
    </citation>
    <scope>NUCLEOTIDE SEQUENCE [LARGE SCALE GENOMIC DNA]</scope>
</reference>
<dbReference type="NCBIfam" id="NF003606">
    <property type="entry name" value="PRK05257.2-1"/>
    <property type="match status" value="1"/>
</dbReference>
<dbReference type="NCBIfam" id="NF003608">
    <property type="entry name" value="PRK05257.2-4"/>
    <property type="match status" value="1"/>
</dbReference>
<evidence type="ECO:0000256" key="2">
    <source>
        <dbReference type="ARBA" id="ARBA00001974"/>
    </source>
</evidence>
<evidence type="ECO:0000256" key="9">
    <source>
        <dbReference type="HAMAP-Rule" id="MF_00212"/>
    </source>
</evidence>
<evidence type="ECO:0000256" key="8">
    <source>
        <dbReference type="ARBA" id="ARBA00023002"/>
    </source>
</evidence>
<dbReference type="InterPro" id="IPR036188">
    <property type="entry name" value="FAD/NAD-bd_sf"/>
</dbReference>
<dbReference type="SUPFAM" id="SSF51905">
    <property type="entry name" value="FAD/NAD(P)-binding domain"/>
    <property type="match status" value="1"/>
</dbReference>
<comment type="pathway">
    <text evidence="3 9">Carbohydrate metabolism; tricarboxylic acid cycle; oxaloacetate from (S)-malate (quinone route): step 1/1.</text>
</comment>
<accession>A0ABU6CZ10</accession>
<proteinExistence type="inferred from homology"/>